<feature type="compositionally biased region" description="Basic and acidic residues" evidence="1">
    <location>
        <begin position="240"/>
        <end position="263"/>
    </location>
</feature>
<dbReference type="Pfam" id="PF14364">
    <property type="entry name" value="DUF4408"/>
    <property type="match status" value="1"/>
</dbReference>
<feature type="domain" description="DUF4408" evidence="3">
    <location>
        <begin position="12"/>
        <end position="43"/>
    </location>
</feature>
<protein>
    <recommendedName>
        <fullName evidence="3">DUF4408 domain-containing protein</fullName>
    </recommendedName>
</protein>
<reference evidence="4" key="1">
    <citation type="submission" date="2019-10" db="EMBL/GenBank/DDBJ databases">
        <authorList>
            <person name="Zhang R."/>
            <person name="Pan Y."/>
            <person name="Wang J."/>
            <person name="Ma R."/>
            <person name="Yu S."/>
        </authorList>
    </citation>
    <scope>NUCLEOTIDE SEQUENCE</scope>
    <source>
        <strain evidence="4">LA-IB0</strain>
        <tissue evidence="4">Leaf</tissue>
    </source>
</reference>
<evidence type="ECO:0000313" key="5">
    <source>
        <dbReference type="Proteomes" id="UP000826271"/>
    </source>
</evidence>
<dbReference type="InterPro" id="IPR025520">
    <property type="entry name" value="DUF4408"/>
</dbReference>
<feature type="transmembrane region" description="Helical" evidence="2">
    <location>
        <begin position="20"/>
        <end position="40"/>
    </location>
</feature>
<dbReference type="AlphaFoldDB" id="A0AAV6XP56"/>
<name>A0AAV6XP56_9LAMI</name>
<keyword evidence="2" id="KW-0472">Membrane</keyword>
<organism evidence="4 5">
    <name type="scientific">Buddleja alternifolia</name>
    <dbReference type="NCBI Taxonomy" id="168488"/>
    <lineage>
        <taxon>Eukaryota</taxon>
        <taxon>Viridiplantae</taxon>
        <taxon>Streptophyta</taxon>
        <taxon>Embryophyta</taxon>
        <taxon>Tracheophyta</taxon>
        <taxon>Spermatophyta</taxon>
        <taxon>Magnoliopsida</taxon>
        <taxon>eudicotyledons</taxon>
        <taxon>Gunneridae</taxon>
        <taxon>Pentapetalae</taxon>
        <taxon>asterids</taxon>
        <taxon>lamiids</taxon>
        <taxon>Lamiales</taxon>
        <taxon>Scrophulariaceae</taxon>
        <taxon>Buddlejeae</taxon>
        <taxon>Buddleja</taxon>
    </lineage>
</organism>
<keyword evidence="2" id="KW-1133">Transmembrane helix</keyword>
<dbReference type="InterPro" id="IPR008480">
    <property type="entry name" value="DUF761_pln"/>
</dbReference>
<evidence type="ECO:0000313" key="4">
    <source>
        <dbReference type="EMBL" id="KAG8381812.1"/>
    </source>
</evidence>
<evidence type="ECO:0000256" key="1">
    <source>
        <dbReference type="SAM" id="MobiDB-lite"/>
    </source>
</evidence>
<feature type="compositionally biased region" description="Polar residues" evidence="1">
    <location>
        <begin position="42"/>
        <end position="54"/>
    </location>
</feature>
<keyword evidence="2" id="KW-0812">Transmembrane</keyword>
<evidence type="ECO:0000256" key="2">
    <source>
        <dbReference type="SAM" id="Phobius"/>
    </source>
</evidence>
<evidence type="ECO:0000259" key="3">
    <source>
        <dbReference type="Pfam" id="PF14364"/>
    </source>
</evidence>
<feature type="region of interest" description="Disordered" evidence="1">
    <location>
        <begin position="42"/>
        <end position="61"/>
    </location>
</feature>
<keyword evidence="5" id="KW-1185">Reference proteome</keyword>
<gene>
    <name evidence="4" type="ORF">BUALT_Bualt05G0011800</name>
</gene>
<dbReference type="PANTHER" id="PTHR33098">
    <property type="entry name" value="COTTON FIBER (DUF761)"/>
    <property type="match status" value="1"/>
</dbReference>
<dbReference type="EMBL" id="WHWC01000005">
    <property type="protein sequence ID" value="KAG8381812.1"/>
    <property type="molecule type" value="Genomic_DNA"/>
</dbReference>
<proteinExistence type="predicted"/>
<accession>A0AAV6XP56</accession>
<feature type="region of interest" description="Disordered" evidence="1">
    <location>
        <begin position="203"/>
        <end position="268"/>
    </location>
</feature>
<comment type="caution">
    <text evidence="4">The sequence shown here is derived from an EMBL/GenBank/DDBJ whole genome shotgun (WGS) entry which is preliminary data.</text>
</comment>
<feature type="region of interest" description="Disordered" evidence="1">
    <location>
        <begin position="128"/>
        <end position="161"/>
    </location>
</feature>
<feature type="region of interest" description="Disordered" evidence="1">
    <location>
        <begin position="76"/>
        <end position="97"/>
    </location>
</feature>
<feature type="compositionally biased region" description="Polar residues" evidence="1">
    <location>
        <begin position="138"/>
        <end position="148"/>
    </location>
</feature>
<dbReference type="PANTHER" id="PTHR33098:SF53">
    <property type="entry name" value="OS05G0540900 PROTEIN"/>
    <property type="match status" value="1"/>
</dbReference>
<dbReference type="Proteomes" id="UP000826271">
    <property type="component" value="Unassembled WGS sequence"/>
</dbReference>
<sequence length="305" mass="35072">MLEESVSAIPSSIWASMNSWFTPTVLFVILNLMIGTIALTSTFSNPKNPSQNEQPRFVTRSPSVLHRLKSLNFYSHHNRSQDPQKSNPDPETDPHYFFPEAASQQNVQIFEHKQQNDVVFQQNHDFDQTHESNHHKTQTQIVSQQNESNPDEFPHTHESNIHGSQNDVVFERNDEFRQGHELESVEEDEMQSMDEVYSQLKGSHFSRTKSDTEPSSGKIPAKLPEKMKKSASMKSPFGHFQEEDIVETRRPATVRERGSAKATDDDEEVDAKADDFINKFKQQLKLQRLDSIIRYKDMIGRGSGR</sequence>
<dbReference type="Pfam" id="PF05553">
    <property type="entry name" value="DUF761"/>
    <property type="match status" value="1"/>
</dbReference>